<evidence type="ECO:0000313" key="4">
    <source>
        <dbReference type="EMBL" id="CAH3024802.1"/>
    </source>
</evidence>
<keyword evidence="1" id="KW-0862">Zinc</keyword>
<keyword evidence="1" id="KW-0863">Zinc-finger</keyword>
<evidence type="ECO:0000259" key="3">
    <source>
        <dbReference type="PROSITE" id="PS50103"/>
    </source>
</evidence>
<evidence type="ECO:0000256" key="2">
    <source>
        <dbReference type="SAM" id="MobiDB-lite"/>
    </source>
</evidence>
<proteinExistence type="predicted"/>
<dbReference type="PROSITE" id="PS50103">
    <property type="entry name" value="ZF_C3H1"/>
    <property type="match status" value="1"/>
</dbReference>
<sequence length="425" mass="44955">MTARRTNNSLAAHLDGENSSSDTLLHAESSGPSSLASVANTAPQTSSTVSALVVAAGIHDPALIAAIVDAVKASLAAEKGPGSSSSNLRGNSDSVEPQAAFGGVPAPSPSLSQQTATFLASGGAFPEQQAISSPSATQGRPNFTVPSFVATFATPRSPILSTSITAGASVPVPLSDSTLAANLPSGPPLQQPFVVGPGFSPIPAKTVSQIVAGKYVDLGDLLSVNIVQTEPESQAFLDGRLVFLPSAKKQRRRIEDIVTWSEAFTIFTLILTSYFPHRWKDLTSYKPLILRTYRQFSGRVWLAYDQAFRQHAAATKLVDWSTMNVQLYNFHTAGASVRSGSGGSLSELPEPSGADSSQVICRSWNRGRCSAQFASCRFALRCSTCAGSHRASECSRRFDKTLSHDRKRRSASPPSVPSSTSKTRR</sequence>
<name>A0ABN8M948_9CNID</name>
<protein>
    <recommendedName>
        <fullName evidence="3">C3H1-type domain-containing protein</fullName>
    </recommendedName>
</protein>
<dbReference type="EMBL" id="CALNXI010000321">
    <property type="protein sequence ID" value="CAH3024802.1"/>
    <property type="molecule type" value="Genomic_DNA"/>
</dbReference>
<keyword evidence="1" id="KW-0479">Metal-binding</keyword>
<feature type="domain" description="C3H1-type" evidence="3">
    <location>
        <begin position="355"/>
        <end position="379"/>
    </location>
</feature>
<feature type="region of interest" description="Disordered" evidence="2">
    <location>
        <begin position="397"/>
        <end position="425"/>
    </location>
</feature>
<feature type="region of interest" description="Disordered" evidence="2">
    <location>
        <begin position="78"/>
        <end position="115"/>
    </location>
</feature>
<evidence type="ECO:0000313" key="5">
    <source>
        <dbReference type="Proteomes" id="UP001159427"/>
    </source>
</evidence>
<feature type="compositionally biased region" description="Polar residues" evidence="2">
    <location>
        <begin position="30"/>
        <end position="39"/>
    </location>
</feature>
<dbReference type="PANTHER" id="PTHR35558:SF1">
    <property type="entry name" value="ENDONUCLEASE_EXONUCLEASE_PHOSPHATASE DOMAIN-CONTAINING PROTEIN"/>
    <property type="match status" value="1"/>
</dbReference>
<gene>
    <name evidence="4" type="ORF">PEVE_00024091</name>
</gene>
<feature type="compositionally biased region" description="Low complexity" evidence="2">
    <location>
        <begin position="411"/>
        <end position="425"/>
    </location>
</feature>
<keyword evidence="5" id="KW-1185">Reference proteome</keyword>
<dbReference type="InterPro" id="IPR000571">
    <property type="entry name" value="Znf_CCCH"/>
</dbReference>
<feature type="compositionally biased region" description="Polar residues" evidence="2">
    <location>
        <begin position="1"/>
        <end position="10"/>
    </location>
</feature>
<dbReference type="PANTHER" id="PTHR35558">
    <property type="entry name" value="SGNH_HYDRO DOMAIN-CONTAINING PROTEIN"/>
    <property type="match status" value="1"/>
</dbReference>
<reference evidence="4 5" key="1">
    <citation type="submission" date="2022-05" db="EMBL/GenBank/DDBJ databases">
        <authorList>
            <consortium name="Genoscope - CEA"/>
            <person name="William W."/>
        </authorList>
    </citation>
    <scope>NUCLEOTIDE SEQUENCE [LARGE SCALE GENOMIC DNA]</scope>
</reference>
<evidence type="ECO:0000256" key="1">
    <source>
        <dbReference type="PROSITE-ProRule" id="PRU00723"/>
    </source>
</evidence>
<feature type="zinc finger region" description="C3H1-type" evidence="1">
    <location>
        <begin position="355"/>
        <end position="379"/>
    </location>
</feature>
<comment type="caution">
    <text evidence="4">The sequence shown here is derived from an EMBL/GenBank/DDBJ whole genome shotgun (WGS) entry which is preliminary data.</text>
</comment>
<feature type="compositionally biased region" description="Low complexity" evidence="2">
    <location>
        <begin position="82"/>
        <end position="94"/>
    </location>
</feature>
<organism evidence="4 5">
    <name type="scientific">Porites evermanni</name>
    <dbReference type="NCBI Taxonomy" id="104178"/>
    <lineage>
        <taxon>Eukaryota</taxon>
        <taxon>Metazoa</taxon>
        <taxon>Cnidaria</taxon>
        <taxon>Anthozoa</taxon>
        <taxon>Hexacorallia</taxon>
        <taxon>Scleractinia</taxon>
        <taxon>Fungiina</taxon>
        <taxon>Poritidae</taxon>
        <taxon>Porites</taxon>
    </lineage>
</organism>
<feature type="region of interest" description="Disordered" evidence="2">
    <location>
        <begin position="1"/>
        <end position="39"/>
    </location>
</feature>
<accession>A0ABN8M948</accession>
<dbReference type="Proteomes" id="UP001159427">
    <property type="component" value="Unassembled WGS sequence"/>
</dbReference>